<protein>
    <recommendedName>
        <fullName evidence="12">C2H2-type domain-containing protein</fullName>
    </recommendedName>
</protein>
<evidence type="ECO:0000256" key="10">
    <source>
        <dbReference type="PROSITE-ProRule" id="PRU00042"/>
    </source>
</evidence>
<comment type="caution">
    <text evidence="13">The sequence shown here is derived from an EMBL/GenBank/DDBJ whole genome shotgun (WGS) entry which is preliminary data.</text>
</comment>
<evidence type="ECO:0000256" key="6">
    <source>
        <dbReference type="ARBA" id="ARBA00023015"/>
    </source>
</evidence>
<evidence type="ECO:0000256" key="7">
    <source>
        <dbReference type="ARBA" id="ARBA00023125"/>
    </source>
</evidence>
<evidence type="ECO:0000256" key="9">
    <source>
        <dbReference type="ARBA" id="ARBA00023242"/>
    </source>
</evidence>
<dbReference type="FunFam" id="3.30.160.60:FF:001732">
    <property type="entry name" value="Zgc:162936"/>
    <property type="match status" value="1"/>
</dbReference>
<feature type="domain" description="C2H2-type" evidence="12">
    <location>
        <begin position="263"/>
        <end position="290"/>
    </location>
</feature>
<feature type="domain" description="C2H2-type" evidence="12">
    <location>
        <begin position="290"/>
        <end position="317"/>
    </location>
</feature>
<dbReference type="GO" id="GO:0005694">
    <property type="term" value="C:chromosome"/>
    <property type="evidence" value="ECO:0007669"/>
    <property type="project" value="UniProtKB-ARBA"/>
</dbReference>
<dbReference type="SUPFAM" id="SSF57667">
    <property type="entry name" value="beta-beta-alpha zinc fingers"/>
    <property type="match status" value="3"/>
</dbReference>
<dbReference type="GO" id="GO:0043565">
    <property type="term" value="F:sequence-specific DNA binding"/>
    <property type="evidence" value="ECO:0007669"/>
    <property type="project" value="UniProtKB-ARBA"/>
</dbReference>
<dbReference type="InterPro" id="IPR036236">
    <property type="entry name" value="Znf_C2H2_sf"/>
</dbReference>
<comment type="subcellular location">
    <subcellularLocation>
        <location evidence="1">Nucleus</location>
    </subcellularLocation>
</comment>
<name>A0ABD1J6P0_9TELE</name>
<dbReference type="GO" id="GO:0045893">
    <property type="term" value="P:positive regulation of DNA-templated transcription"/>
    <property type="evidence" value="ECO:0007669"/>
    <property type="project" value="UniProtKB-ARBA"/>
</dbReference>
<keyword evidence="14" id="KW-1185">Reference proteome</keyword>
<dbReference type="Pfam" id="PF00096">
    <property type="entry name" value="zf-C2H2"/>
    <property type="match status" value="6"/>
</dbReference>
<dbReference type="PANTHER" id="PTHR24390:SF159">
    <property type="entry name" value="GROWTH FACTOR INDEPENDENT 1 TRANSCRIPTIONAL REPRESSOR"/>
    <property type="match status" value="1"/>
</dbReference>
<organism evidence="13 14">
    <name type="scientific">Coilia grayii</name>
    <name type="common">Gray's grenadier anchovy</name>
    <dbReference type="NCBI Taxonomy" id="363190"/>
    <lineage>
        <taxon>Eukaryota</taxon>
        <taxon>Metazoa</taxon>
        <taxon>Chordata</taxon>
        <taxon>Craniata</taxon>
        <taxon>Vertebrata</taxon>
        <taxon>Euteleostomi</taxon>
        <taxon>Actinopterygii</taxon>
        <taxon>Neopterygii</taxon>
        <taxon>Teleostei</taxon>
        <taxon>Clupei</taxon>
        <taxon>Clupeiformes</taxon>
        <taxon>Clupeoidei</taxon>
        <taxon>Engraulidae</taxon>
        <taxon>Coilinae</taxon>
        <taxon>Coilia</taxon>
    </lineage>
</organism>
<evidence type="ECO:0000256" key="4">
    <source>
        <dbReference type="ARBA" id="ARBA00022771"/>
    </source>
</evidence>
<feature type="domain" description="C2H2-type" evidence="12">
    <location>
        <begin position="191"/>
        <end position="218"/>
    </location>
</feature>
<feature type="region of interest" description="Disordered" evidence="11">
    <location>
        <begin position="1"/>
        <end position="23"/>
    </location>
</feature>
<dbReference type="Gene3D" id="3.30.160.60">
    <property type="entry name" value="Classic Zinc Finger"/>
    <property type="match status" value="6"/>
</dbReference>
<evidence type="ECO:0000256" key="2">
    <source>
        <dbReference type="ARBA" id="ARBA00022723"/>
    </source>
</evidence>
<keyword evidence="8" id="KW-0804">Transcription</keyword>
<proteinExistence type="predicted"/>
<evidence type="ECO:0000256" key="3">
    <source>
        <dbReference type="ARBA" id="ARBA00022737"/>
    </source>
</evidence>
<sequence length="342" mass="39231">MVSLQTDTGPKHIQGSNQPGTHQLSNFLPAVDYLKEELVDICITKSEPLSEEHGTFDITAVTDEPVLLNLDFKHDGTEEEDKSFIKREQQILTDFLHTESIIKDEDSVYSEHEVLVLQEFKDSSQERLVCPTLRYTKRQSVTQSRDSEAVKQEQGSRSPPGGAVCTLCGRAFAYGSYLKVHMRIHTGQRPYRCERCGTSFTRSDRLAEHMATHSGAETEQCRPRKKRREIQQRPHSCDECGKSFSKLSYLKAHLRGHAQLRSHVCSVCDARFIHMSDLRRHLRGHMGRPHSCAECGRQFRRADTLQKHLRTHSGERPFSCAPCGKTYRHQESLRQHLKLHKQ</sequence>
<keyword evidence="9" id="KW-0539">Nucleus</keyword>
<keyword evidence="2" id="KW-0479">Metal-binding</keyword>
<evidence type="ECO:0000256" key="8">
    <source>
        <dbReference type="ARBA" id="ARBA00023163"/>
    </source>
</evidence>
<dbReference type="EMBL" id="JBHFQA010000018">
    <property type="protein sequence ID" value="KAL2082868.1"/>
    <property type="molecule type" value="Genomic_DNA"/>
</dbReference>
<keyword evidence="6" id="KW-0805">Transcription regulation</keyword>
<dbReference type="FunFam" id="3.30.160.60:FF:000100">
    <property type="entry name" value="Zinc finger 45-like"/>
    <property type="match status" value="1"/>
</dbReference>
<gene>
    <name evidence="13" type="ORF">ACEWY4_020641</name>
</gene>
<evidence type="ECO:0000256" key="11">
    <source>
        <dbReference type="SAM" id="MobiDB-lite"/>
    </source>
</evidence>
<dbReference type="AlphaFoldDB" id="A0ABD1J6P0"/>
<keyword evidence="4 10" id="KW-0863">Zinc-finger</keyword>
<dbReference type="PANTHER" id="PTHR24390">
    <property type="entry name" value="ZINC FINGER PROTEIN"/>
    <property type="match status" value="1"/>
</dbReference>
<dbReference type="FunFam" id="3.30.160.60:FF:000710">
    <property type="entry name" value="Zinc finger protein 768"/>
    <property type="match status" value="1"/>
</dbReference>
<feature type="domain" description="C2H2-type" evidence="12">
    <location>
        <begin position="163"/>
        <end position="190"/>
    </location>
</feature>
<evidence type="ECO:0000313" key="14">
    <source>
        <dbReference type="Proteomes" id="UP001591681"/>
    </source>
</evidence>
<dbReference type="InterPro" id="IPR013087">
    <property type="entry name" value="Znf_C2H2_type"/>
</dbReference>
<dbReference type="FunFam" id="3.30.160.60:FF:001450">
    <property type="entry name" value="zinc finger protein 774"/>
    <property type="match status" value="1"/>
</dbReference>
<dbReference type="GO" id="GO:0005634">
    <property type="term" value="C:nucleus"/>
    <property type="evidence" value="ECO:0007669"/>
    <property type="project" value="UniProtKB-SubCell"/>
</dbReference>
<dbReference type="PROSITE" id="PS50157">
    <property type="entry name" value="ZINC_FINGER_C2H2_2"/>
    <property type="match status" value="6"/>
</dbReference>
<feature type="region of interest" description="Disordered" evidence="11">
    <location>
        <begin position="140"/>
        <end position="160"/>
    </location>
</feature>
<accession>A0ABD1J6P0</accession>
<evidence type="ECO:0000313" key="13">
    <source>
        <dbReference type="EMBL" id="KAL2082868.1"/>
    </source>
</evidence>
<keyword evidence="7" id="KW-0238">DNA-binding</keyword>
<keyword evidence="5" id="KW-0862">Zinc</keyword>
<feature type="domain" description="C2H2-type" evidence="12">
    <location>
        <begin position="235"/>
        <end position="262"/>
    </location>
</feature>
<dbReference type="FunFam" id="3.30.160.60:FF:000287">
    <property type="entry name" value="PR domain zinc finger protein 10"/>
    <property type="match status" value="1"/>
</dbReference>
<evidence type="ECO:0000256" key="1">
    <source>
        <dbReference type="ARBA" id="ARBA00004123"/>
    </source>
</evidence>
<dbReference type="SMART" id="SM00355">
    <property type="entry name" value="ZnF_C2H2"/>
    <property type="match status" value="6"/>
</dbReference>
<evidence type="ECO:0000256" key="5">
    <source>
        <dbReference type="ARBA" id="ARBA00022833"/>
    </source>
</evidence>
<dbReference type="PROSITE" id="PS00028">
    <property type="entry name" value="ZINC_FINGER_C2H2_1"/>
    <property type="match status" value="6"/>
</dbReference>
<keyword evidence="3" id="KW-0677">Repeat</keyword>
<feature type="domain" description="C2H2-type" evidence="12">
    <location>
        <begin position="318"/>
        <end position="342"/>
    </location>
</feature>
<evidence type="ECO:0000259" key="12">
    <source>
        <dbReference type="PROSITE" id="PS50157"/>
    </source>
</evidence>
<dbReference type="GO" id="GO:0008270">
    <property type="term" value="F:zinc ion binding"/>
    <property type="evidence" value="ECO:0007669"/>
    <property type="project" value="UniProtKB-KW"/>
</dbReference>
<dbReference type="Proteomes" id="UP001591681">
    <property type="component" value="Unassembled WGS sequence"/>
</dbReference>
<reference evidence="13 14" key="1">
    <citation type="submission" date="2024-09" db="EMBL/GenBank/DDBJ databases">
        <title>A chromosome-level genome assembly of Gray's grenadier anchovy, Coilia grayii.</title>
        <authorList>
            <person name="Fu Z."/>
        </authorList>
    </citation>
    <scope>NUCLEOTIDE SEQUENCE [LARGE SCALE GENOMIC DNA]</scope>
    <source>
        <strain evidence="13">G4</strain>
        <tissue evidence="13">Muscle</tissue>
    </source>
</reference>